<dbReference type="GO" id="GO:0016075">
    <property type="term" value="P:rRNA catabolic process"/>
    <property type="evidence" value="ECO:0007669"/>
    <property type="project" value="TreeGrafter"/>
</dbReference>
<dbReference type="Pfam" id="PF01138">
    <property type="entry name" value="RNase_PH"/>
    <property type="match status" value="1"/>
</dbReference>
<feature type="region of interest" description="Disordered" evidence="2">
    <location>
        <begin position="235"/>
        <end position="256"/>
    </location>
</feature>
<dbReference type="GO" id="GO:0034475">
    <property type="term" value="P:U4 snRNA 3'-end processing"/>
    <property type="evidence" value="ECO:0007669"/>
    <property type="project" value="TreeGrafter"/>
</dbReference>
<dbReference type="EMBL" id="FQNC01000017">
    <property type="protein sequence ID" value="SGY20012.1"/>
    <property type="molecule type" value="Genomic_DNA"/>
</dbReference>
<dbReference type="PANTHER" id="PTHR11953">
    <property type="entry name" value="EXOSOME COMPLEX COMPONENT"/>
    <property type="match status" value="1"/>
</dbReference>
<organism evidence="4 5">
    <name type="scientific">Microbotryum silenes-dioicae</name>
    <dbReference type="NCBI Taxonomy" id="796604"/>
    <lineage>
        <taxon>Eukaryota</taxon>
        <taxon>Fungi</taxon>
        <taxon>Dikarya</taxon>
        <taxon>Basidiomycota</taxon>
        <taxon>Pucciniomycotina</taxon>
        <taxon>Microbotryomycetes</taxon>
        <taxon>Microbotryales</taxon>
        <taxon>Microbotryaceae</taxon>
        <taxon>Microbotryum</taxon>
    </lineage>
</organism>
<dbReference type="GO" id="GO:0003723">
    <property type="term" value="F:RNA binding"/>
    <property type="evidence" value="ECO:0007669"/>
    <property type="project" value="TreeGrafter"/>
</dbReference>
<sequence length="368" mass="38501">MASTSNARTQLLTPADLRLDSRLPLELRSLSFQILPSPPTVPSTSYAILAPSNPDGYALVSHGLTTVSSSVLGPREPSRSGLFSGSGGGAGAGGSAAGTASGPAHGNGARRGDKARVNIEVGVAAWTERLGRKARTEEHPSGIRANAKDRRTVELAASLKATFEPVLLLHLYPRSSIDIYIQVLEVDGALLQAAINATTLALIAAGLPLTDYICSLSLASYPSISPLAPPQIPPFELTSPPVHHSNDPKRSRGSGSTTLLDLTQAEEQALPNLTVAVLPRSGKVTLVGLESRVGVGRFEEMLRWGVEGAKVVQGAMEERLTSVLAIQCTSLQAVSTWAANLAKPSRSLKHLFPGMNKGGAEGEDVMSE</sequence>
<dbReference type="SUPFAM" id="SSF54211">
    <property type="entry name" value="Ribosomal protein S5 domain 2-like"/>
    <property type="match status" value="1"/>
</dbReference>
<dbReference type="PANTHER" id="PTHR11953:SF0">
    <property type="entry name" value="EXOSOME COMPLEX COMPONENT RRP41"/>
    <property type="match status" value="1"/>
</dbReference>
<dbReference type="Gene3D" id="3.30.230.70">
    <property type="entry name" value="GHMP Kinase, N-terminal domain"/>
    <property type="match status" value="1"/>
</dbReference>
<gene>
    <name evidence="4" type="primary">BQ5605_C017g08433</name>
    <name evidence="4" type="ORF">BQ5605_C017G08433</name>
</gene>
<dbReference type="GO" id="GO:0005730">
    <property type="term" value="C:nucleolus"/>
    <property type="evidence" value="ECO:0007669"/>
    <property type="project" value="TreeGrafter"/>
</dbReference>
<dbReference type="GO" id="GO:0071028">
    <property type="term" value="P:nuclear mRNA surveillance"/>
    <property type="evidence" value="ECO:0007669"/>
    <property type="project" value="TreeGrafter"/>
</dbReference>
<accession>A0A2X0NYX5</accession>
<dbReference type="GO" id="GO:0071051">
    <property type="term" value="P:poly(A)-dependent snoRNA 3'-end processing"/>
    <property type="evidence" value="ECO:0007669"/>
    <property type="project" value="TreeGrafter"/>
</dbReference>
<dbReference type="STRING" id="796604.A0A2X0NYX5"/>
<feature type="region of interest" description="Disordered" evidence="2">
    <location>
        <begin position="69"/>
        <end position="113"/>
    </location>
</feature>
<dbReference type="InterPro" id="IPR027408">
    <property type="entry name" value="PNPase/RNase_PH_dom_sf"/>
</dbReference>
<feature type="compositionally biased region" description="Low complexity" evidence="2">
    <location>
        <begin position="97"/>
        <end position="106"/>
    </location>
</feature>
<keyword evidence="5" id="KW-1185">Reference proteome</keyword>
<dbReference type="InterPro" id="IPR050080">
    <property type="entry name" value="RNase_PH"/>
</dbReference>
<evidence type="ECO:0000256" key="2">
    <source>
        <dbReference type="SAM" id="MobiDB-lite"/>
    </source>
</evidence>
<dbReference type="AlphaFoldDB" id="A0A2X0NYX5"/>
<evidence type="ECO:0000256" key="1">
    <source>
        <dbReference type="ARBA" id="ARBA00006678"/>
    </source>
</evidence>
<evidence type="ECO:0000313" key="5">
    <source>
        <dbReference type="Proteomes" id="UP000249464"/>
    </source>
</evidence>
<evidence type="ECO:0000313" key="4">
    <source>
        <dbReference type="EMBL" id="SGY20012.1"/>
    </source>
</evidence>
<protein>
    <submittedName>
        <fullName evidence="4">BQ5605_C017g08433 protein</fullName>
    </submittedName>
</protein>
<dbReference type="SUPFAM" id="SSF55666">
    <property type="entry name" value="Ribonuclease PH domain 2-like"/>
    <property type="match status" value="1"/>
</dbReference>
<proteinExistence type="inferred from homology"/>
<feature type="compositionally biased region" description="Gly residues" evidence="2">
    <location>
        <begin position="84"/>
        <end position="96"/>
    </location>
</feature>
<feature type="domain" description="Exoribonuclease phosphorolytic" evidence="3">
    <location>
        <begin position="52"/>
        <end position="208"/>
    </location>
</feature>
<comment type="similarity">
    <text evidence="1">Belongs to the RNase PH family.</text>
</comment>
<dbReference type="Proteomes" id="UP000249464">
    <property type="component" value="Unassembled WGS sequence"/>
</dbReference>
<dbReference type="InterPro" id="IPR001247">
    <property type="entry name" value="ExoRNase_PH_dom1"/>
</dbReference>
<dbReference type="GO" id="GO:0000176">
    <property type="term" value="C:nuclear exosome (RNase complex)"/>
    <property type="evidence" value="ECO:0007669"/>
    <property type="project" value="UniProtKB-ARBA"/>
</dbReference>
<dbReference type="InterPro" id="IPR020568">
    <property type="entry name" value="Ribosomal_Su5_D2-typ_SF"/>
</dbReference>
<reference evidence="4 5" key="1">
    <citation type="submission" date="2016-11" db="EMBL/GenBank/DDBJ databases">
        <authorList>
            <person name="Jaros S."/>
            <person name="Januszkiewicz K."/>
            <person name="Wedrychowicz H."/>
        </authorList>
    </citation>
    <scope>NUCLEOTIDE SEQUENCE [LARGE SCALE GENOMIC DNA]</scope>
</reference>
<dbReference type="InterPro" id="IPR036345">
    <property type="entry name" value="ExoRNase_PH_dom2_sf"/>
</dbReference>
<name>A0A2X0NYX5_9BASI</name>
<evidence type="ECO:0000259" key="3">
    <source>
        <dbReference type="Pfam" id="PF01138"/>
    </source>
</evidence>
<dbReference type="GO" id="GO:0000177">
    <property type="term" value="C:cytoplasmic exosome (RNase complex)"/>
    <property type="evidence" value="ECO:0007669"/>
    <property type="project" value="TreeGrafter"/>
</dbReference>